<dbReference type="RefSeq" id="WP_069115769.1">
    <property type="nucleotide sequence ID" value="NZ_CP017015.1"/>
</dbReference>
<dbReference type="EMBL" id="CP017015">
    <property type="protein sequence ID" value="AOG59987.1"/>
    <property type="molecule type" value="Genomic_DNA"/>
</dbReference>
<keyword evidence="2" id="KW-1185">Reference proteome</keyword>
<sequence>MNKKYIEILAKQITKHFDNFGWEEAKNLAKILKFAASKIINKAQNYIQDPLEVLTSIYFAIVEAKSAIEKSKNKNIEAFITTVVKYRVMDYVRSAKAKYKDIIYYTSPIKNEGNVQDTLENTLISNAAFDINKESNRIEDIRESIKAFFIKSRNYIEITFIRLILKGYTKTRASQLIALKRRASEAIISKLKKHIISWHN</sequence>
<accession>A0A1B3SJ92</accession>
<gene>
    <name evidence="1" type="ORF">SHELI_v1c00320</name>
</gene>
<reference evidence="1 2" key="1">
    <citation type="submission" date="2016-08" db="EMBL/GenBank/DDBJ databases">
        <title>Complete genome sequence of Spiroplasma helicoides TABS-2 (DSM 22551).</title>
        <authorList>
            <person name="Shen W.-Y."/>
            <person name="Lo W.-S."/>
            <person name="Lai Y.-C."/>
            <person name="Kuo C.-H."/>
        </authorList>
    </citation>
    <scope>NUCLEOTIDE SEQUENCE [LARGE SCALE GENOMIC DNA]</scope>
    <source>
        <strain evidence="1 2">TABS-2</strain>
    </source>
</reference>
<organism evidence="1 2">
    <name type="scientific">Spiroplasma helicoides</name>
    <dbReference type="NCBI Taxonomy" id="216938"/>
    <lineage>
        <taxon>Bacteria</taxon>
        <taxon>Bacillati</taxon>
        <taxon>Mycoplasmatota</taxon>
        <taxon>Mollicutes</taxon>
        <taxon>Entomoplasmatales</taxon>
        <taxon>Spiroplasmataceae</taxon>
        <taxon>Spiroplasma</taxon>
    </lineage>
</organism>
<protein>
    <submittedName>
        <fullName evidence="1">Uncharacterized protein</fullName>
    </submittedName>
</protein>
<evidence type="ECO:0000313" key="2">
    <source>
        <dbReference type="Proteomes" id="UP000094378"/>
    </source>
</evidence>
<name>A0A1B3SJ92_9MOLU</name>
<dbReference type="STRING" id="216938.SHELI_v1c00320"/>
<evidence type="ECO:0000313" key="1">
    <source>
        <dbReference type="EMBL" id="AOG59987.1"/>
    </source>
</evidence>
<dbReference type="Proteomes" id="UP000094378">
    <property type="component" value="Chromosome"/>
</dbReference>
<proteinExistence type="predicted"/>
<dbReference type="AlphaFoldDB" id="A0A1B3SJ92"/>
<dbReference type="KEGG" id="shj:SHELI_v1c00320"/>